<name>A0A6J1VPN0_9SAUR</name>
<dbReference type="GeneID" id="113426832"/>
<evidence type="ECO:0000313" key="3">
    <source>
        <dbReference type="RefSeq" id="XP_026545026.1"/>
    </source>
</evidence>
<organism evidence="2 3">
    <name type="scientific">Notechis scutatus</name>
    <name type="common">mainland tiger snake</name>
    <dbReference type="NCBI Taxonomy" id="8663"/>
    <lineage>
        <taxon>Eukaryota</taxon>
        <taxon>Metazoa</taxon>
        <taxon>Chordata</taxon>
        <taxon>Craniata</taxon>
        <taxon>Vertebrata</taxon>
        <taxon>Euteleostomi</taxon>
        <taxon>Lepidosauria</taxon>
        <taxon>Squamata</taxon>
        <taxon>Bifurcata</taxon>
        <taxon>Unidentata</taxon>
        <taxon>Episquamata</taxon>
        <taxon>Toxicofera</taxon>
        <taxon>Serpentes</taxon>
        <taxon>Colubroidea</taxon>
        <taxon>Elapidae</taxon>
        <taxon>Hydrophiinae</taxon>
        <taxon>Notechis</taxon>
    </lineage>
</organism>
<dbReference type="AlphaFoldDB" id="A0A6J1VPN0"/>
<evidence type="ECO:0000313" key="2">
    <source>
        <dbReference type="Proteomes" id="UP000504612"/>
    </source>
</evidence>
<accession>A0A6J1VPN0</accession>
<protein>
    <submittedName>
        <fullName evidence="3">Uncharacterized protein LOC113426832 isoform X2</fullName>
    </submittedName>
</protein>
<dbReference type="Proteomes" id="UP000504612">
    <property type="component" value="Unplaced"/>
</dbReference>
<dbReference type="RefSeq" id="XP_026545026.1">
    <property type="nucleotide sequence ID" value="XM_026689241.1"/>
</dbReference>
<evidence type="ECO:0000256" key="1">
    <source>
        <dbReference type="SAM" id="MobiDB-lite"/>
    </source>
</evidence>
<proteinExistence type="predicted"/>
<feature type="compositionally biased region" description="Basic and acidic residues" evidence="1">
    <location>
        <begin position="94"/>
        <end position="125"/>
    </location>
</feature>
<feature type="compositionally biased region" description="Polar residues" evidence="1">
    <location>
        <begin position="126"/>
        <end position="136"/>
    </location>
</feature>
<keyword evidence="2" id="KW-1185">Reference proteome</keyword>
<sequence length="294" mass="33625">MWQLSKRGNSSRSLVLQRPISWLRPMKRRMRGCELLLGSVIVMWMAALLTPTPGPRRQQQLQWLNNSRSSTVLLKTPAVLGHHLQNGRRRRRKTEAGLRADHLLEEKGKKAQRKRNTDQNQRKGSTDLQVPKANTNPRKRNGRGPPVSLHLRKTIRIALPPQMVLPHQMHPTADQAAPLFKKGASLDSRASLLCQVHENQTLKRFLRIWERESIHLLLSLPGEAGAQVLEKAEKSRRKYPSILQYVRPFSVLQVLHLLPKRKKETRTESLLGIGVKNLPPHLSMIQSLCIILLC</sequence>
<feature type="region of interest" description="Disordered" evidence="1">
    <location>
        <begin position="74"/>
        <end position="150"/>
    </location>
</feature>
<reference evidence="3" key="1">
    <citation type="submission" date="2025-08" db="UniProtKB">
        <authorList>
            <consortium name="RefSeq"/>
        </authorList>
    </citation>
    <scope>IDENTIFICATION</scope>
</reference>
<gene>
    <name evidence="3" type="primary">LOC113426832</name>
</gene>